<accession>A0AAV4C9Z1</accession>
<comment type="caution">
    <text evidence="1">The sequence shown here is derived from an EMBL/GenBank/DDBJ whole genome shotgun (WGS) entry which is preliminary data.</text>
</comment>
<reference evidence="1 2" key="1">
    <citation type="journal article" date="2021" name="Elife">
        <title>Chloroplast acquisition without the gene transfer in kleptoplastic sea slugs, Plakobranchus ocellatus.</title>
        <authorList>
            <person name="Maeda T."/>
            <person name="Takahashi S."/>
            <person name="Yoshida T."/>
            <person name="Shimamura S."/>
            <person name="Takaki Y."/>
            <person name="Nagai Y."/>
            <person name="Toyoda A."/>
            <person name="Suzuki Y."/>
            <person name="Arimoto A."/>
            <person name="Ishii H."/>
            <person name="Satoh N."/>
            <person name="Nishiyama T."/>
            <person name="Hasebe M."/>
            <person name="Maruyama T."/>
            <person name="Minagawa J."/>
            <person name="Obokata J."/>
            <person name="Shigenobu S."/>
        </authorList>
    </citation>
    <scope>NUCLEOTIDE SEQUENCE [LARGE SCALE GENOMIC DNA]</scope>
</reference>
<protein>
    <submittedName>
        <fullName evidence="1">Uncharacterized protein</fullName>
    </submittedName>
</protein>
<gene>
    <name evidence="1" type="ORF">PoB_005460200</name>
</gene>
<dbReference type="EMBL" id="BLXT01006003">
    <property type="protein sequence ID" value="GFO28097.1"/>
    <property type="molecule type" value="Genomic_DNA"/>
</dbReference>
<dbReference type="Proteomes" id="UP000735302">
    <property type="component" value="Unassembled WGS sequence"/>
</dbReference>
<organism evidence="1 2">
    <name type="scientific">Plakobranchus ocellatus</name>
    <dbReference type="NCBI Taxonomy" id="259542"/>
    <lineage>
        <taxon>Eukaryota</taxon>
        <taxon>Metazoa</taxon>
        <taxon>Spiralia</taxon>
        <taxon>Lophotrochozoa</taxon>
        <taxon>Mollusca</taxon>
        <taxon>Gastropoda</taxon>
        <taxon>Heterobranchia</taxon>
        <taxon>Euthyneura</taxon>
        <taxon>Panpulmonata</taxon>
        <taxon>Sacoglossa</taxon>
        <taxon>Placobranchoidea</taxon>
        <taxon>Plakobranchidae</taxon>
        <taxon>Plakobranchus</taxon>
    </lineage>
</organism>
<name>A0AAV4C9Z1_9GAST</name>
<evidence type="ECO:0000313" key="1">
    <source>
        <dbReference type="EMBL" id="GFO28097.1"/>
    </source>
</evidence>
<keyword evidence="2" id="KW-1185">Reference proteome</keyword>
<proteinExistence type="predicted"/>
<dbReference type="AlphaFoldDB" id="A0AAV4C9Z1"/>
<sequence>MNETTLCRKRRICRTVSDFKSRTNTVLMEREKPYGKPYGEFAVRCGTVPSRAALLVSVAAWLGPSTKSPLCWRAYCPLTKTNGGLLPLLCRVFPAYRELR</sequence>
<evidence type="ECO:0000313" key="2">
    <source>
        <dbReference type="Proteomes" id="UP000735302"/>
    </source>
</evidence>